<accession>A0ABW5U1B5</accession>
<dbReference type="RefSeq" id="WP_386372939.1">
    <property type="nucleotide sequence ID" value="NZ_JBHUMP010000004.1"/>
</dbReference>
<evidence type="ECO:0000256" key="1">
    <source>
        <dbReference type="SAM" id="SignalP"/>
    </source>
</evidence>
<evidence type="ECO:0000313" key="3">
    <source>
        <dbReference type="Proteomes" id="UP001597474"/>
    </source>
</evidence>
<reference evidence="3" key="1">
    <citation type="journal article" date="2019" name="Int. J. Syst. Evol. Microbiol.">
        <title>The Global Catalogue of Microorganisms (GCM) 10K type strain sequencing project: providing services to taxonomists for standard genome sequencing and annotation.</title>
        <authorList>
            <consortium name="The Broad Institute Genomics Platform"/>
            <consortium name="The Broad Institute Genome Sequencing Center for Infectious Disease"/>
            <person name="Wu L."/>
            <person name="Ma J."/>
        </authorList>
    </citation>
    <scope>NUCLEOTIDE SEQUENCE [LARGE SCALE GENOMIC DNA]</scope>
    <source>
        <strain evidence="3">TISTR 2562</strain>
    </source>
</reference>
<proteinExistence type="predicted"/>
<organism evidence="2 3">
    <name type="scientific">Sulfitobacter aestuarii</name>
    <dbReference type="NCBI Taxonomy" id="2161676"/>
    <lineage>
        <taxon>Bacteria</taxon>
        <taxon>Pseudomonadati</taxon>
        <taxon>Pseudomonadota</taxon>
        <taxon>Alphaproteobacteria</taxon>
        <taxon>Rhodobacterales</taxon>
        <taxon>Roseobacteraceae</taxon>
        <taxon>Sulfitobacter</taxon>
    </lineage>
</organism>
<name>A0ABW5U1B5_9RHOB</name>
<feature type="chain" id="PRO_5046126641" evidence="1">
    <location>
        <begin position="26"/>
        <end position="175"/>
    </location>
</feature>
<gene>
    <name evidence="2" type="ORF">ACFSUD_07395</name>
</gene>
<evidence type="ECO:0000313" key="2">
    <source>
        <dbReference type="EMBL" id="MFD2739385.1"/>
    </source>
</evidence>
<dbReference type="Proteomes" id="UP001597474">
    <property type="component" value="Unassembled WGS sequence"/>
</dbReference>
<sequence>MFDTAKKLTLAAGVSLLALSSTAIAQEEVRISDIDVEASYSAAPDSNAAEAFPQIADDIRAAIAERVPTSSDAADPTIRVDIRKLSLDGTTMFPADSEFNEIEGVVAITSPDGDIGSVSFPVHVGATTQVDPLPEGFVLLTPSTDDFYAVMVNGFADVVAENLANVNTAGDGITK</sequence>
<dbReference type="EMBL" id="JBHUMP010000004">
    <property type="protein sequence ID" value="MFD2739385.1"/>
    <property type="molecule type" value="Genomic_DNA"/>
</dbReference>
<protein>
    <submittedName>
        <fullName evidence="2">Uncharacterized protein</fullName>
    </submittedName>
</protein>
<feature type="signal peptide" evidence="1">
    <location>
        <begin position="1"/>
        <end position="25"/>
    </location>
</feature>
<comment type="caution">
    <text evidence="2">The sequence shown here is derived from an EMBL/GenBank/DDBJ whole genome shotgun (WGS) entry which is preliminary data.</text>
</comment>
<keyword evidence="3" id="KW-1185">Reference proteome</keyword>
<keyword evidence="1" id="KW-0732">Signal</keyword>